<dbReference type="InterPro" id="IPR049369">
    <property type="entry name" value="BF1531-like_N"/>
</dbReference>
<dbReference type="Gene3D" id="3.40.50.1000">
    <property type="entry name" value="HAD superfamily/HAD-like"/>
    <property type="match status" value="1"/>
</dbReference>
<evidence type="ECO:0000313" key="3">
    <source>
        <dbReference type="Proteomes" id="UP000006844"/>
    </source>
</evidence>
<dbReference type="Pfam" id="PF21211">
    <property type="entry name" value="FkbH_N"/>
    <property type="match status" value="1"/>
</dbReference>
<dbReference type="eggNOG" id="COG3882">
    <property type="taxonomic scope" value="Bacteria"/>
</dbReference>
<dbReference type="STRING" id="401053.AciPR4_3517"/>
<reference evidence="2 3" key="1">
    <citation type="journal article" date="2012" name="Stand. Genomic Sci.">
        <title>Complete genome sequence of Terriglobus saanensis type strain SP1PR4(T), an Acidobacteria from tundra soil.</title>
        <authorList>
            <person name="Rawat S.R."/>
            <person name="Mannisto M.K."/>
            <person name="Starovoytov V."/>
            <person name="Goodwin L."/>
            <person name="Nolan M."/>
            <person name="Hauser L."/>
            <person name="Land M."/>
            <person name="Davenport K.W."/>
            <person name="Woyke T."/>
            <person name="Haggblom M.M."/>
        </authorList>
    </citation>
    <scope>NUCLEOTIDE SEQUENCE</scope>
    <source>
        <strain evidence="3">ATCC BAA-1853 / DSM 23119 / SP1PR4</strain>
    </source>
</reference>
<accession>E8UYQ4</accession>
<evidence type="ECO:0000259" key="1">
    <source>
        <dbReference type="Pfam" id="PF21211"/>
    </source>
</evidence>
<dbReference type="InterPro" id="IPR036514">
    <property type="entry name" value="SGNH_hydro_sf"/>
</dbReference>
<protein>
    <submittedName>
        <fullName evidence="2">FkbH like protein</fullName>
    </submittedName>
</protein>
<dbReference type="InterPro" id="IPR010033">
    <property type="entry name" value="HAD_SF_ppase_IIIC"/>
</dbReference>
<evidence type="ECO:0000313" key="2">
    <source>
        <dbReference type="EMBL" id="ADV84270.1"/>
    </source>
</evidence>
<keyword evidence="3" id="KW-1185">Reference proteome</keyword>
<dbReference type="OrthoDB" id="323926at2"/>
<dbReference type="InterPro" id="IPR010037">
    <property type="entry name" value="FkbH_domain"/>
</dbReference>
<dbReference type="AlphaFoldDB" id="E8UYQ4"/>
<dbReference type="NCBIfam" id="TIGR01681">
    <property type="entry name" value="HAD-SF-IIIC"/>
    <property type="match status" value="1"/>
</dbReference>
<name>E8UYQ4_TERSS</name>
<dbReference type="InterPro" id="IPR023214">
    <property type="entry name" value="HAD_sf"/>
</dbReference>
<sequence length="623" mass="70018">MAHTSFNPECLLQWLPTAPADWSARLSEAQQTADPWLHLQALANFRLDFLANAKLDRALTKTVATHSIPASFISLRLGLLASSTTRHLLPSMRVAALRRGIVLEIYEGGYGQYMQELADPLSGLRSFNPQALLFAFDEHHIVELAQQGEPMDRVRLAWKLAREHTSAALFHQTMLPVFPRLLGSNEHRLSTSPESILQRFNLELTTEADREGAALLDVTAPSAQDGLTIWHDPALWHRAKQIINPAAAPLYAEALAPLLAAHLGRSRKCLVLDLDNTLWGGVIGDDGVEGIQLGHGHAEGEAFLAFHQFCLRLRDRGILLAVCSKNEEAAALPPFSQHPETLLRREHFAAFYANWQDKPTNLRTIAHHLNIGLDSLVFVDDNPFERALVRRELPEVAVPELPEDPALFAATIARAGYFESLGLTPEDLERARHYQANQSREDLRCSVTDLDGYLRSLQMELRYRPFDEANLQRIAQLTQKTNQFNVTTRRHTAEELRVMMQDPCTVTLQFQLRDSFGDNGTIALLIAFVRETSLVIDTWLMSCRVLGRRVEDAVLRLLVEEAKQRQLDLIEGEFRPTAKNTPVENLFPRLGFTPEVSTSEAQWFSLDVGAYSPAEIPMLITHE</sequence>
<dbReference type="Gene3D" id="3.40.50.1110">
    <property type="entry name" value="SGNH hydrolase"/>
    <property type="match status" value="1"/>
</dbReference>
<organism evidence="2 3">
    <name type="scientific">Terriglobus saanensis (strain ATCC BAA-1853 / DSM 23119 / SP1PR4)</name>
    <dbReference type="NCBI Taxonomy" id="401053"/>
    <lineage>
        <taxon>Bacteria</taxon>
        <taxon>Pseudomonadati</taxon>
        <taxon>Acidobacteriota</taxon>
        <taxon>Terriglobia</taxon>
        <taxon>Terriglobales</taxon>
        <taxon>Acidobacteriaceae</taxon>
        <taxon>Terriglobus</taxon>
    </lineage>
</organism>
<dbReference type="EMBL" id="CP002467">
    <property type="protein sequence ID" value="ADV84270.1"/>
    <property type="molecule type" value="Genomic_DNA"/>
</dbReference>
<dbReference type="Proteomes" id="UP000006844">
    <property type="component" value="Chromosome"/>
</dbReference>
<dbReference type="GO" id="GO:0016788">
    <property type="term" value="F:hydrolase activity, acting on ester bonds"/>
    <property type="evidence" value="ECO:0007669"/>
    <property type="project" value="UniProtKB-ARBA"/>
</dbReference>
<dbReference type="KEGG" id="tsa:AciPR4_3517"/>
<dbReference type="HOGENOM" id="CLU_018095_1_0_0"/>
<feature type="domain" description="BF1531-like N-terminal" evidence="1">
    <location>
        <begin position="76"/>
        <end position="254"/>
    </location>
</feature>
<dbReference type="RefSeq" id="WP_013570000.1">
    <property type="nucleotide sequence ID" value="NC_014963.1"/>
</dbReference>
<dbReference type="NCBIfam" id="TIGR01686">
    <property type="entry name" value="FkbH"/>
    <property type="match status" value="1"/>
</dbReference>
<dbReference type="SUPFAM" id="SSF56784">
    <property type="entry name" value="HAD-like"/>
    <property type="match status" value="1"/>
</dbReference>
<proteinExistence type="predicted"/>
<dbReference type="InterPro" id="IPR036412">
    <property type="entry name" value="HAD-like_sf"/>
</dbReference>
<gene>
    <name evidence="2" type="ordered locus">AciPR4_3517</name>
</gene>